<dbReference type="InParanoid" id="E3NHH6"/>
<organism evidence="2">
    <name type="scientific">Caenorhabditis remanei</name>
    <name type="common">Caenorhabditis vulgaris</name>
    <dbReference type="NCBI Taxonomy" id="31234"/>
    <lineage>
        <taxon>Eukaryota</taxon>
        <taxon>Metazoa</taxon>
        <taxon>Ecdysozoa</taxon>
        <taxon>Nematoda</taxon>
        <taxon>Chromadorea</taxon>
        <taxon>Rhabditida</taxon>
        <taxon>Rhabditina</taxon>
        <taxon>Rhabditomorpha</taxon>
        <taxon>Rhabditoidea</taxon>
        <taxon>Rhabditidae</taxon>
        <taxon>Peloderinae</taxon>
        <taxon>Caenorhabditis</taxon>
    </lineage>
</organism>
<protein>
    <submittedName>
        <fullName evidence="1">Uncharacterized protein</fullName>
    </submittedName>
</protein>
<dbReference type="OrthoDB" id="2118094at2759"/>
<sequence>MLTLHLNTFYSQSTTSTNVLWNPITRILNVQNRTWRKKDGKSLEFTLSLEQLDEFLEKFDCDKSLLTTIHCECRQFRSLTQHHNAKTFDEHFPRGDRDPNSLIGKRKWKKADEAGRKKLIVENMSTATRNIILIRHGQYHLDGEQKNLTQLGRKQHPEALAQKLATHVVVADQAVTTIPTCAGSQELETI</sequence>
<dbReference type="Proteomes" id="UP000008281">
    <property type="component" value="Unassembled WGS sequence"/>
</dbReference>
<dbReference type="GO" id="GO:0016791">
    <property type="term" value="F:phosphatase activity"/>
    <property type="evidence" value="ECO:0007669"/>
    <property type="project" value="UniProtKB-ARBA"/>
</dbReference>
<dbReference type="AlphaFoldDB" id="E3NHH6"/>
<keyword evidence="2" id="KW-1185">Reference proteome</keyword>
<name>E3NHH6_CAERE</name>
<evidence type="ECO:0000313" key="1">
    <source>
        <dbReference type="EMBL" id="EFO98030.1"/>
    </source>
</evidence>
<gene>
    <name evidence="1" type="ORF">CRE_20055</name>
</gene>
<proteinExistence type="predicted"/>
<dbReference type="Gene3D" id="3.40.50.1240">
    <property type="entry name" value="Phosphoglycerate mutase-like"/>
    <property type="match status" value="1"/>
</dbReference>
<reference evidence="1" key="1">
    <citation type="submission" date="2007-07" db="EMBL/GenBank/DDBJ databases">
        <title>PCAP assembly of the Caenorhabditis remanei genome.</title>
        <authorList>
            <consortium name="The Caenorhabditis remanei Sequencing Consortium"/>
            <person name="Wilson R.K."/>
        </authorList>
    </citation>
    <scope>NUCLEOTIDE SEQUENCE [LARGE SCALE GENOMIC DNA]</scope>
    <source>
        <strain evidence="1">PB4641</strain>
    </source>
</reference>
<dbReference type="STRING" id="31234.E3NHH6"/>
<dbReference type="HOGENOM" id="CLU_1429242_0_0_1"/>
<dbReference type="InterPro" id="IPR029033">
    <property type="entry name" value="His_PPase_superfam"/>
</dbReference>
<accession>E3NHH6</accession>
<dbReference type="eggNOG" id="KOG4609">
    <property type="taxonomic scope" value="Eukaryota"/>
</dbReference>
<dbReference type="EMBL" id="DS268676">
    <property type="protein sequence ID" value="EFO98030.1"/>
    <property type="molecule type" value="Genomic_DNA"/>
</dbReference>
<evidence type="ECO:0000313" key="2">
    <source>
        <dbReference type="Proteomes" id="UP000008281"/>
    </source>
</evidence>